<keyword evidence="3" id="KW-0133">Cell shape</keyword>
<comment type="caution">
    <text evidence="7">The sequence shown here is derived from an EMBL/GenBank/DDBJ whole genome shotgun (WGS) entry which is preliminary data.</text>
</comment>
<keyword evidence="2 6" id="KW-0812">Transmembrane</keyword>
<dbReference type="RefSeq" id="WP_058005307.1">
    <property type="nucleotide sequence ID" value="NZ_CP065424.1"/>
</dbReference>
<evidence type="ECO:0000256" key="4">
    <source>
        <dbReference type="ARBA" id="ARBA00022989"/>
    </source>
</evidence>
<feature type="transmembrane region" description="Helical" evidence="6">
    <location>
        <begin position="49"/>
        <end position="66"/>
    </location>
</feature>
<protein>
    <submittedName>
        <fullName evidence="7">Rod shape-determining protein RodA</fullName>
    </submittedName>
</protein>
<evidence type="ECO:0000256" key="6">
    <source>
        <dbReference type="SAM" id="Phobius"/>
    </source>
</evidence>
<keyword evidence="4 6" id="KW-1133">Transmembrane helix</keyword>
<dbReference type="GO" id="GO:0005886">
    <property type="term" value="C:plasma membrane"/>
    <property type="evidence" value="ECO:0007669"/>
    <property type="project" value="TreeGrafter"/>
</dbReference>
<keyword evidence="5 6" id="KW-0472">Membrane</keyword>
<dbReference type="Pfam" id="PF01098">
    <property type="entry name" value="FTSW_RODA_SPOVE"/>
    <property type="match status" value="1"/>
</dbReference>
<dbReference type="GO" id="GO:0015648">
    <property type="term" value="F:lipid-linked peptidoglycan transporter activity"/>
    <property type="evidence" value="ECO:0007669"/>
    <property type="project" value="TreeGrafter"/>
</dbReference>
<dbReference type="GO" id="GO:0032153">
    <property type="term" value="C:cell division site"/>
    <property type="evidence" value="ECO:0007669"/>
    <property type="project" value="TreeGrafter"/>
</dbReference>
<feature type="transmembrane region" description="Helical" evidence="6">
    <location>
        <begin position="152"/>
        <end position="170"/>
    </location>
</feature>
<feature type="transmembrane region" description="Helical" evidence="6">
    <location>
        <begin position="73"/>
        <end position="91"/>
    </location>
</feature>
<dbReference type="AlphaFoldDB" id="A0A8E2I6H8"/>
<dbReference type="GO" id="GO:0051301">
    <property type="term" value="P:cell division"/>
    <property type="evidence" value="ECO:0007669"/>
    <property type="project" value="InterPro"/>
</dbReference>
<dbReference type="InterPro" id="IPR001182">
    <property type="entry name" value="FtsW/RodA"/>
</dbReference>
<feature type="transmembrane region" description="Helical" evidence="6">
    <location>
        <begin position="123"/>
        <end position="140"/>
    </location>
</feature>
<gene>
    <name evidence="7" type="ORF">BWZ43_18470</name>
</gene>
<feature type="transmembrane region" description="Helical" evidence="6">
    <location>
        <begin position="324"/>
        <end position="341"/>
    </location>
</feature>
<feature type="transmembrane region" description="Helical" evidence="6">
    <location>
        <begin position="12"/>
        <end position="34"/>
    </location>
</feature>
<evidence type="ECO:0000256" key="5">
    <source>
        <dbReference type="ARBA" id="ARBA00023136"/>
    </source>
</evidence>
<sequence length="394" mass="43813">MKNQQNKLIDKIDWTLVLLLFLFFIVSSVSIYSAQTDNQYGANFVKSQAMWYIIGAGVIGFSLLFDPSQYRKLSWILYGFGIMLLLGLIVLPHCQQGCIVAERNGAASWYQIPKLGLIQPSEFMKIFLILTLSNIIASHHEKNTIKTAKTDFYLLLKIGIASLLPIGLVLHNDLGTSLVMMAIASGLILISGITWKIIVPLYASVISIGGTILYLVVFAPDLLKKYLGVKAYQFSRIYIWLDPSIDPEGDGYHLIRAMTAIGSGEITGKGFLGKEVYLPERHTDFVFSIVAEEFGFVGASVVICLFFVLIYHLTKTALQTKDPFNSYVCAGIICMIAFHVFENIGMSIQVLPITGIPLPFISYGGSSLMGNMLAIGLIFSIRFYHREYMFSSDN</sequence>
<feature type="transmembrane region" description="Helical" evidence="6">
    <location>
        <begin position="176"/>
        <end position="194"/>
    </location>
</feature>
<dbReference type="PANTHER" id="PTHR30474">
    <property type="entry name" value="CELL CYCLE PROTEIN"/>
    <property type="match status" value="1"/>
</dbReference>
<evidence type="ECO:0000256" key="2">
    <source>
        <dbReference type="ARBA" id="ARBA00022692"/>
    </source>
</evidence>
<dbReference type="GO" id="GO:0008360">
    <property type="term" value="P:regulation of cell shape"/>
    <property type="evidence" value="ECO:0007669"/>
    <property type="project" value="UniProtKB-KW"/>
</dbReference>
<keyword evidence="8" id="KW-1185">Reference proteome</keyword>
<dbReference type="PANTHER" id="PTHR30474:SF1">
    <property type="entry name" value="PEPTIDOGLYCAN GLYCOSYLTRANSFERASE MRDB"/>
    <property type="match status" value="1"/>
</dbReference>
<dbReference type="Proteomes" id="UP000189761">
    <property type="component" value="Unassembled WGS sequence"/>
</dbReference>
<feature type="transmembrane region" description="Helical" evidence="6">
    <location>
        <begin position="361"/>
        <end position="384"/>
    </location>
</feature>
<reference evidence="7 8" key="1">
    <citation type="submission" date="2017-01" db="EMBL/GenBank/DDBJ databases">
        <title>Draft genome sequence of Bacillus oleronius.</title>
        <authorList>
            <person name="Allam M."/>
        </authorList>
    </citation>
    <scope>NUCLEOTIDE SEQUENCE [LARGE SCALE GENOMIC DNA]</scope>
    <source>
        <strain evidence="7 8">DSM 9356</strain>
    </source>
</reference>
<evidence type="ECO:0000256" key="1">
    <source>
        <dbReference type="ARBA" id="ARBA00004141"/>
    </source>
</evidence>
<evidence type="ECO:0000256" key="3">
    <source>
        <dbReference type="ARBA" id="ARBA00022960"/>
    </source>
</evidence>
<feature type="transmembrane region" description="Helical" evidence="6">
    <location>
        <begin position="294"/>
        <end position="312"/>
    </location>
</feature>
<evidence type="ECO:0000313" key="8">
    <source>
        <dbReference type="Proteomes" id="UP000189761"/>
    </source>
</evidence>
<name>A0A8E2I6H8_9BACI</name>
<accession>A0A8E2I6H8</accession>
<dbReference type="EMBL" id="MTLA01000249">
    <property type="protein sequence ID" value="OOP66915.1"/>
    <property type="molecule type" value="Genomic_DNA"/>
</dbReference>
<comment type="subcellular location">
    <subcellularLocation>
        <location evidence="1">Membrane</location>
        <topology evidence="1">Multi-pass membrane protein</topology>
    </subcellularLocation>
</comment>
<feature type="transmembrane region" description="Helical" evidence="6">
    <location>
        <begin position="201"/>
        <end position="219"/>
    </location>
</feature>
<organism evidence="7 8">
    <name type="scientific">Heyndrickxia oleronia</name>
    <dbReference type="NCBI Taxonomy" id="38875"/>
    <lineage>
        <taxon>Bacteria</taxon>
        <taxon>Bacillati</taxon>
        <taxon>Bacillota</taxon>
        <taxon>Bacilli</taxon>
        <taxon>Bacillales</taxon>
        <taxon>Bacillaceae</taxon>
        <taxon>Heyndrickxia</taxon>
    </lineage>
</organism>
<proteinExistence type="predicted"/>
<evidence type="ECO:0000313" key="7">
    <source>
        <dbReference type="EMBL" id="OOP66915.1"/>
    </source>
</evidence>